<evidence type="ECO:0000313" key="2">
    <source>
        <dbReference type="Proteomes" id="UP000054018"/>
    </source>
</evidence>
<dbReference type="AlphaFoldDB" id="A0A0C9YSU2"/>
<name>A0A0C9YSU2_9AGAM</name>
<accession>A0A0C9YSU2</accession>
<organism evidence="1 2">
    <name type="scientific">Pisolithus microcarpus 441</name>
    <dbReference type="NCBI Taxonomy" id="765257"/>
    <lineage>
        <taxon>Eukaryota</taxon>
        <taxon>Fungi</taxon>
        <taxon>Dikarya</taxon>
        <taxon>Basidiomycota</taxon>
        <taxon>Agaricomycotina</taxon>
        <taxon>Agaricomycetes</taxon>
        <taxon>Agaricomycetidae</taxon>
        <taxon>Boletales</taxon>
        <taxon>Sclerodermatineae</taxon>
        <taxon>Pisolithaceae</taxon>
        <taxon>Pisolithus</taxon>
    </lineage>
</organism>
<reference evidence="2" key="2">
    <citation type="submission" date="2015-01" db="EMBL/GenBank/DDBJ databases">
        <title>Evolutionary Origins and Diversification of the Mycorrhizal Mutualists.</title>
        <authorList>
            <consortium name="DOE Joint Genome Institute"/>
            <consortium name="Mycorrhizal Genomics Consortium"/>
            <person name="Kohler A."/>
            <person name="Kuo A."/>
            <person name="Nagy L.G."/>
            <person name="Floudas D."/>
            <person name="Copeland A."/>
            <person name="Barry K.W."/>
            <person name="Cichocki N."/>
            <person name="Veneault-Fourrey C."/>
            <person name="LaButti K."/>
            <person name="Lindquist E.A."/>
            <person name="Lipzen A."/>
            <person name="Lundell T."/>
            <person name="Morin E."/>
            <person name="Murat C."/>
            <person name="Riley R."/>
            <person name="Ohm R."/>
            <person name="Sun H."/>
            <person name="Tunlid A."/>
            <person name="Henrissat B."/>
            <person name="Grigoriev I.V."/>
            <person name="Hibbett D.S."/>
            <person name="Martin F."/>
        </authorList>
    </citation>
    <scope>NUCLEOTIDE SEQUENCE [LARGE SCALE GENOMIC DNA]</scope>
    <source>
        <strain evidence="2">441</strain>
    </source>
</reference>
<evidence type="ECO:0000313" key="1">
    <source>
        <dbReference type="EMBL" id="KIK17049.1"/>
    </source>
</evidence>
<dbReference type="HOGENOM" id="CLU_2886686_0_0_1"/>
<gene>
    <name evidence="1" type="ORF">PISMIDRAFT_685694</name>
</gene>
<reference evidence="1 2" key="1">
    <citation type="submission" date="2014-04" db="EMBL/GenBank/DDBJ databases">
        <authorList>
            <consortium name="DOE Joint Genome Institute"/>
            <person name="Kuo A."/>
            <person name="Kohler A."/>
            <person name="Costa M.D."/>
            <person name="Nagy L.G."/>
            <person name="Floudas D."/>
            <person name="Copeland A."/>
            <person name="Barry K.W."/>
            <person name="Cichocki N."/>
            <person name="Veneault-Fourrey C."/>
            <person name="LaButti K."/>
            <person name="Lindquist E.A."/>
            <person name="Lipzen A."/>
            <person name="Lundell T."/>
            <person name="Morin E."/>
            <person name="Murat C."/>
            <person name="Sun H."/>
            <person name="Tunlid A."/>
            <person name="Henrissat B."/>
            <person name="Grigoriev I.V."/>
            <person name="Hibbett D.S."/>
            <person name="Martin F."/>
            <person name="Nordberg H.P."/>
            <person name="Cantor M.N."/>
            <person name="Hua S.X."/>
        </authorList>
    </citation>
    <scope>NUCLEOTIDE SEQUENCE [LARGE SCALE GENOMIC DNA]</scope>
    <source>
        <strain evidence="1 2">441</strain>
    </source>
</reference>
<keyword evidence="2" id="KW-1185">Reference proteome</keyword>
<protein>
    <submittedName>
        <fullName evidence="1">Uncharacterized protein</fullName>
    </submittedName>
</protein>
<proteinExistence type="predicted"/>
<sequence>MPNQARRHVSITTYDCCCPDLLNSRGFFKAFPDVNLVVPAMSVYHWRACVGATNGIQVWLPKL</sequence>
<dbReference type="EMBL" id="KN833839">
    <property type="protein sequence ID" value="KIK17049.1"/>
    <property type="molecule type" value="Genomic_DNA"/>
</dbReference>
<dbReference type="Proteomes" id="UP000054018">
    <property type="component" value="Unassembled WGS sequence"/>
</dbReference>